<dbReference type="GO" id="GO:0003976">
    <property type="term" value="F:UDP-N-acetylglucosamine-lysosomal-enzyme N-acetylglucosaminephosphotransferase activity"/>
    <property type="evidence" value="ECO:0007669"/>
    <property type="project" value="TreeGrafter"/>
</dbReference>
<dbReference type="GO" id="GO:0005509">
    <property type="term" value="F:calcium ion binding"/>
    <property type="evidence" value="ECO:0007669"/>
    <property type="project" value="InterPro"/>
</dbReference>
<dbReference type="PROSITE" id="PS50222">
    <property type="entry name" value="EF_HAND_2"/>
    <property type="match status" value="1"/>
</dbReference>
<keyword evidence="1" id="KW-0808">Transferase</keyword>
<evidence type="ECO:0000259" key="2">
    <source>
        <dbReference type="PROSITE" id="PS50222"/>
    </source>
</evidence>
<accession>A0A5N6L3Y9</accession>
<feature type="domain" description="EF-hand" evidence="2">
    <location>
        <begin position="39"/>
        <end position="74"/>
    </location>
</feature>
<dbReference type="EMBL" id="VIBQ01000076">
    <property type="protein sequence ID" value="KAB8627267.1"/>
    <property type="molecule type" value="Genomic_DNA"/>
</dbReference>
<comment type="caution">
    <text evidence="3">The sequence shown here is derived from an EMBL/GenBank/DDBJ whole genome shotgun (WGS) entry which is preliminary data.</text>
</comment>
<gene>
    <name evidence="3" type="ORF">FH972_026100</name>
</gene>
<dbReference type="GO" id="GO:0016256">
    <property type="term" value="P:N-glycan processing to lysosome"/>
    <property type="evidence" value="ECO:0007669"/>
    <property type="project" value="TreeGrafter"/>
</dbReference>
<evidence type="ECO:0000256" key="1">
    <source>
        <dbReference type="ARBA" id="ARBA00022679"/>
    </source>
</evidence>
<name>A0A5N6L3Y9_9ROSI</name>
<sequence length="282" mass="32334">MAFPKPALQAGCSRFRGDLSGFHLYPWYANFHYTMERHREALLWSYLMKRSDVDGDGFLSWSERQKILEDLKEGSSNAEDPSFRTRTFYHVPDILESAGLEPPIVNTDILWTSLDGPVMIKNADCFDYDVNECMAPGFSIPSEEDAQNPFFSSSTILDRVSRQQPECGDCLIKLLLHREKKGLSPMLPLPDTQEADYEIAVKALIRYQYTIVDTDAMFMMITDAEQVESTLIKRFKKKRRMVGQMCLNDDVTTEDEGALEDVKLAITDFYESLFPKASPFER</sequence>
<dbReference type="InterPro" id="IPR002048">
    <property type="entry name" value="EF_hand_dom"/>
</dbReference>
<dbReference type="Proteomes" id="UP000327013">
    <property type="component" value="Unassembled WGS sequence"/>
</dbReference>
<dbReference type="OrthoDB" id="263283at2759"/>
<evidence type="ECO:0000313" key="3">
    <source>
        <dbReference type="EMBL" id="KAB8627267.1"/>
    </source>
</evidence>
<dbReference type="Pfam" id="PF17103">
    <property type="entry name" value="Stealth_CR4"/>
    <property type="match status" value="1"/>
</dbReference>
<dbReference type="InterPro" id="IPR047141">
    <property type="entry name" value="Stealth"/>
</dbReference>
<dbReference type="PANTHER" id="PTHR24045">
    <property type="match status" value="1"/>
</dbReference>
<dbReference type="PANTHER" id="PTHR24045:SF0">
    <property type="entry name" value="N-ACETYLGLUCOSAMINE-1-PHOSPHOTRANSFERASE SUBUNITS ALPHA_BETA"/>
    <property type="match status" value="1"/>
</dbReference>
<protein>
    <recommendedName>
        <fullName evidence="2">EF-hand domain-containing protein</fullName>
    </recommendedName>
</protein>
<dbReference type="InterPro" id="IPR031356">
    <property type="entry name" value="Stealth_CR4"/>
</dbReference>
<evidence type="ECO:0000313" key="4">
    <source>
        <dbReference type="Proteomes" id="UP000327013"/>
    </source>
</evidence>
<keyword evidence="4" id="KW-1185">Reference proteome</keyword>
<proteinExistence type="predicted"/>
<dbReference type="GO" id="GO:0046835">
    <property type="term" value="P:carbohydrate phosphorylation"/>
    <property type="evidence" value="ECO:0007669"/>
    <property type="project" value="TreeGrafter"/>
</dbReference>
<organism evidence="3 4">
    <name type="scientific">Carpinus fangiana</name>
    <dbReference type="NCBI Taxonomy" id="176857"/>
    <lineage>
        <taxon>Eukaryota</taxon>
        <taxon>Viridiplantae</taxon>
        <taxon>Streptophyta</taxon>
        <taxon>Embryophyta</taxon>
        <taxon>Tracheophyta</taxon>
        <taxon>Spermatophyta</taxon>
        <taxon>Magnoliopsida</taxon>
        <taxon>eudicotyledons</taxon>
        <taxon>Gunneridae</taxon>
        <taxon>Pentapetalae</taxon>
        <taxon>rosids</taxon>
        <taxon>fabids</taxon>
        <taxon>Fagales</taxon>
        <taxon>Betulaceae</taxon>
        <taxon>Carpinus</taxon>
    </lineage>
</organism>
<dbReference type="GO" id="GO:0005794">
    <property type="term" value="C:Golgi apparatus"/>
    <property type="evidence" value="ECO:0007669"/>
    <property type="project" value="TreeGrafter"/>
</dbReference>
<reference evidence="3 4" key="1">
    <citation type="submission" date="2019-06" db="EMBL/GenBank/DDBJ databases">
        <title>A chromosomal-level reference genome of Carpinus fangiana (Coryloideae, Betulaceae).</title>
        <authorList>
            <person name="Yang X."/>
            <person name="Wang Z."/>
            <person name="Zhang L."/>
            <person name="Hao G."/>
            <person name="Liu J."/>
            <person name="Yang Y."/>
        </authorList>
    </citation>
    <scope>NUCLEOTIDE SEQUENCE [LARGE SCALE GENOMIC DNA]</scope>
    <source>
        <strain evidence="3">Cfa_2016G</strain>
        <tissue evidence="3">Leaf</tissue>
    </source>
</reference>
<dbReference type="AlphaFoldDB" id="A0A5N6L3Y9"/>